<evidence type="ECO:0000256" key="1">
    <source>
        <dbReference type="SAM" id="MobiDB-lite"/>
    </source>
</evidence>
<dbReference type="EMBL" id="GL883112">
    <property type="protein sequence ID" value="EGG05722.1"/>
    <property type="molecule type" value="Genomic_DNA"/>
</dbReference>
<organism evidence="3">
    <name type="scientific">Melampsora larici-populina (strain 98AG31 / pathotype 3-4-7)</name>
    <name type="common">Poplar leaf rust fungus</name>
    <dbReference type="NCBI Taxonomy" id="747676"/>
    <lineage>
        <taxon>Eukaryota</taxon>
        <taxon>Fungi</taxon>
        <taxon>Dikarya</taxon>
        <taxon>Basidiomycota</taxon>
        <taxon>Pucciniomycotina</taxon>
        <taxon>Pucciniomycetes</taxon>
        <taxon>Pucciniales</taxon>
        <taxon>Melampsoraceae</taxon>
        <taxon>Melampsora</taxon>
    </lineage>
</organism>
<dbReference type="AlphaFoldDB" id="F4RPG9"/>
<dbReference type="InParanoid" id="F4RPG9"/>
<reference evidence="3" key="1">
    <citation type="journal article" date="2011" name="Proc. Natl. Acad. Sci. U.S.A.">
        <title>Obligate biotrophy features unraveled by the genomic analysis of rust fungi.</title>
        <authorList>
            <person name="Duplessis S."/>
            <person name="Cuomo C.A."/>
            <person name="Lin Y.-C."/>
            <person name="Aerts A."/>
            <person name="Tisserant E."/>
            <person name="Veneault-Fourrey C."/>
            <person name="Joly D.L."/>
            <person name="Hacquard S."/>
            <person name="Amselem J."/>
            <person name="Cantarel B.L."/>
            <person name="Chiu R."/>
            <person name="Coutinho P.M."/>
            <person name="Feau N."/>
            <person name="Field M."/>
            <person name="Frey P."/>
            <person name="Gelhaye E."/>
            <person name="Goldberg J."/>
            <person name="Grabherr M.G."/>
            <person name="Kodira C.D."/>
            <person name="Kohler A."/>
            <person name="Kuees U."/>
            <person name="Lindquist E.A."/>
            <person name="Lucas S.M."/>
            <person name="Mago R."/>
            <person name="Mauceli E."/>
            <person name="Morin E."/>
            <person name="Murat C."/>
            <person name="Pangilinan J.L."/>
            <person name="Park R."/>
            <person name="Pearson M."/>
            <person name="Quesneville H."/>
            <person name="Rouhier N."/>
            <person name="Sakthikumar S."/>
            <person name="Salamov A.A."/>
            <person name="Schmutz J."/>
            <person name="Selles B."/>
            <person name="Shapiro H."/>
            <person name="Tanguay P."/>
            <person name="Tuskan G.A."/>
            <person name="Henrissat B."/>
            <person name="Van de Peer Y."/>
            <person name="Rouze P."/>
            <person name="Ellis J.G."/>
            <person name="Dodds P.N."/>
            <person name="Schein J.E."/>
            <person name="Zhong S."/>
            <person name="Hamelin R.C."/>
            <person name="Grigoriev I.V."/>
            <person name="Szabo L.J."/>
            <person name="Martin F."/>
        </authorList>
    </citation>
    <scope>NUCLEOTIDE SEQUENCE [LARGE SCALE GENOMIC DNA]</scope>
    <source>
        <strain evidence="3">98AG31 / pathotype 3-4-7</strain>
    </source>
</reference>
<accession>F4RPG9</accession>
<gene>
    <name evidence="2" type="ORF">MELLADRAFT_87788</name>
</gene>
<dbReference type="GeneID" id="18934643"/>
<protein>
    <submittedName>
        <fullName evidence="2">Uncharacterized protein</fullName>
    </submittedName>
</protein>
<dbReference type="KEGG" id="mlr:MELLADRAFT_87788"/>
<evidence type="ECO:0000313" key="3">
    <source>
        <dbReference type="Proteomes" id="UP000001072"/>
    </source>
</evidence>
<dbReference type="OrthoDB" id="2513405at2759"/>
<dbReference type="HOGENOM" id="CLU_792446_0_0_1"/>
<proteinExistence type="predicted"/>
<name>F4RPG9_MELLP</name>
<feature type="compositionally biased region" description="Low complexity" evidence="1">
    <location>
        <begin position="214"/>
        <end position="225"/>
    </location>
</feature>
<dbReference type="VEuPathDB" id="FungiDB:MELLADRAFT_87788"/>
<evidence type="ECO:0000313" key="2">
    <source>
        <dbReference type="EMBL" id="EGG05722.1"/>
    </source>
</evidence>
<dbReference type="RefSeq" id="XP_007411211.1">
    <property type="nucleotide sequence ID" value="XM_007411149.1"/>
</dbReference>
<dbReference type="Proteomes" id="UP000001072">
    <property type="component" value="Unassembled WGS sequence"/>
</dbReference>
<sequence length="350" mass="40059">MPRLVHGIRKFGDKLFQRLRRLDFIKDSSRTSRPGVPMASDLPISMDNHNDHDGIPEANSGSNEEIGTHIENTPDLIITKGAGIQRDSYRFSTVLELKDLHRLVGHMLNVPGVRKGIPMGIKRLCVRNVKRHRTPRLVHRIRKIGNKLFKRLRRPDFIKDSRRTSGPGVPMASDLPILMDNQPFVNDHDGTLQANSESDEEHLFMEHNLLDNHTSTSSNCSTSNTVPASLSTGTHIERESNDSPLSPLRPRKRSRDRMDDSEDLTITKRARIHTDSYRFKTVLELKDLHRHVRDMLYGKVPGIDEDISVGLKRFHVCNAMQRTFEHINNIFRELLKDDDVIMDDVHDVSS</sequence>
<feature type="region of interest" description="Disordered" evidence="1">
    <location>
        <begin position="214"/>
        <end position="262"/>
    </location>
</feature>
<keyword evidence="3" id="KW-1185">Reference proteome</keyword>